<keyword evidence="4 6" id="KW-1133">Transmembrane helix</keyword>
<evidence type="ECO:0000313" key="10">
    <source>
        <dbReference type="Proteomes" id="UP001304419"/>
    </source>
</evidence>
<sequence length="123" mass="13189">MPAFLLPIITGASNMMRLPALIAFLAGIFGQIIAFFAKYMTTKVAMQLTIITAVSALTLGVFAVIKALIMSVSVVAPEGLVHGASLVIPDNAAICLSSIVSAHTVRYVWIWKVYFIESFAQGR</sequence>
<dbReference type="InterPro" id="IPR035210">
    <property type="entry name" value="DUF5455"/>
</dbReference>
<evidence type="ECO:0000313" key="9">
    <source>
        <dbReference type="Proteomes" id="UP000646877"/>
    </source>
</evidence>
<evidence type="ECO:0000256" key="3">
    <source>
        <dbReference type="ARBA" id="ARBA00022870"/>
    </source>
</evidence>
<keyword evidence="10" id="KW-1185">Reference proteome</keyword>
<keyword evidence="5 6" id="KW-0472">Membrane</keyword>
<organism evidence="7 9">
    <name type="scientific">Pseudoalteromonas maricaloris</name>
    <dbReference type="NCBI Taxonomy" id="184924"/>
    <lineage>
        <taxon>Bacteria</taxon>
        <taxon>Pseudomonadati</taxon>
        <taxon>Pseudomonadota</taxon>
        <taxon>Gammaproteobacteria</taxon>
        <taxon>Alteromonadales</taxon>
        <taxon>Pseudoalteromonadaceae</taxon>
        <taxon>Pseudoalteromonas</taxon>
    </lineage>
</organism>
<dbReference type="Proteomes" id="UP000646877">
    <property type="component" value="Unassembled WGS sequence"/>
</dbReference>
<gene>
    <name evidence="7" type="ORF">F9Y85_04025</name>
    <name evidence="8" type="ORF">R5H13_07040</name>
</gene>
<feature type="transmembrane region" description="Helical" evidence="6">
    <location>
        <begin position="20"/>
        <end position="37"/>
    </location>
</feature>
<keyword evidence="3" id="KW-1043">Host membrane</keyword>
<dbReference type="Proteomes" id="UP001304419">
    <property type="component" value="Chromosome 1"/>
</dbReference>
<comment type="subcellular location">
    <subcellularLocation>
        <location evidence="1">Host membrane</location>
    </subcellularLocation>
</comment>
<dbReference type="RefSeq" id="WP_130126557.1">
    <property type="nucleotide sequence ID" value="NZ_CBCSDF010000002.1"/>
</dbReference>
<dbReference type="GO" id="GO:0033644">
    <property type="term" value="C:host cell membrane"/>
    <property type="evidence" value="ECO:0007669"/>
    <property type="project" value="UniProtKB-SubCell"/>
</dbReference>
<evidence type="ECO:0000256" key="1">
    <source>
        <dbReference type="ARBA" id="ARBA00004551"/>
    </source>
</evidence>
<feature type="transmembrane region" description="Helical" evidence="6">
    <location>
        <begin position="44"/>
        <end position="65"/>
    </location>
</feature>
<protein>
    <submittedName>
        <fullName evidence="8">DUF5455 family protein</fullName>
    </submittedName>
</protein>
<accession>A0A8I2KKG5</accession>
<reference evidence="7" key="1">
    <citation type="submission" date="2019-10" db="EMBL/GenBank/DDBJ databases">
        <authorList>
            <person name="Paulsen S."/>
        </authorList>
    </citation>
    <scope>NUCLEOTIDE SEQUENCE</scope>
    <source>
        <strain evidence="7">LMG 19692</strain>
    </source>
</reference>
<evidence type="ECO:0000256" key="4">
    <source>
        <dbReference type="ARBA" id="ARBA00022989"/>
    </source>
</evidence>
<evidence type="ECO:0000313" key="7">
    <source>
        <dbReference type="EMBL" id="NLR20494.1"/>
    </source>
</evidence>
<name>A0A8I2KKG5_9GAMM</name>
<keyword evidence="2 6" id="KW-0812">Transmembrane</keyword>
<evidence type="ECO:0000313" key="8">
    <source>
        <dbReference type="EMBL" id="WOX30017.1"/>
    </source>
</evidence>
<dbReference type="EMBL" id="CP137578">
    <property type="protein sequence ID" value="WOX30017.1"/>
    <property type="molecule type" value="Genomic_DNA"/>
</dbReference>
<dbReference type="EMBL" id="WEIA01000002">
    <property type="protein sequence ID" value="NLR20494.1"/>
    <property type="molecule type" value="Genomic_DNA"/>
</dbReference>
<evidence type="ECO:0000256" key="6">
    <source>
        <dbReference type="SAM" id="Phobius"/>
    </source>
</evidence>
<reference evidence="8 10" key="2">
    <citation type="submission" date="2023-10" db="EMBL/GenBank/DDBJ databases">
        <title>To unveil natural product biosynthetic capacity in Pseudoalteromonas.</title>
        <authorList>
            <person name="Wang J."/>
        </authorList>
    </citation>
    <scope>NUCLEOTIDE SEQUENCE [LARGE SCALE GENOMIC DNA]</scope>
    <source>
        <strain evidence="8 10">DSM 15914</strain>
    </source>
</reference>
<dbReference type="AlphaFoldDB" id="A0A8I2KKG5"/>
<proteinExistence type="predicted"/>
<dbReference type="Pfam" id="PF17537">
    <property type="entry name" value="DUF5455"/>
    <property type="match status" value="1"/>
</dbReference>
<evidence type="ECO:0000256" key="5">
    <source>
        <dbReference type="ARBA" id="ARBA00023136"/>
    </source>
</evidence>
<evidence type="ECO:0000256" key="2">
    <source>
        <dbReference type="ARBA" id="ARBA00022692"/>
    </source>
</evidence>